<organism evidence="2 3">
    <name type="scientific">Nocardioides ginsengisoli</name>
    <dbReference type="NCBI Taxonomy" id="363868"/>
    <lineage>
        <taxon>Bacteria</taxon>
        <taxon>Bacillati</taxon>
        <taxon>Actinomycetota</taxon>
        <taxon>Actinomycetes</taxon>
        <taxon>Propionibacteriales</taxon>
        <taxon>Nocardioidaceae</taxon>
        <taxon>Nocardioides</taxon>
    </lineage>
</organism>
<comment type="caution">
    <text evidence="2">The sequence shown here is derived from an EMBL/GenBank/DDBJ whole genome shotgun (WGS) entry which is preliminary data.</text>
</comment>
<feature type="region of interest" description="Disordered" evidence="1">
    <location>
        <begin position="217"/>
        <end position="245"/>
    </location>
</feature>
<evidence type="ECO:0000313" key="2">
    <source>
        <dbReference type="EMBL" id="MFD1250653.1"/>
    </source>
</evidence>
<evidence type="ECO:0000313" key="3">
    <source>
        <dbReference type="Proteomes" id="UP001597229"/>
    </source>
</evidence>
<keyword evidence="3" id="KW-1185">Reference proteome</keyword>
<dbReference type="RefSeq" id="WP_367921620.1">
    <property type="nucleotide sequence ID" value="NZ_BAABAC010000046.1"/>
</dbReference>
<proteinExistence type="predicted"/>
<reference evidence="3" key="1">
    <citation type="journal article" date="2019" name="Int. J. Syst. Evol. Microbiol.">
        <title>The Global Catalogue of Microorganisms (GCM) 10K type strain sequencing project: providing services to taxonomists for standard genome sequencing and annotation.</title>
        <authorList>
            <consortium name="The Broad Institute Genomics Platform"/>
            <consortium name="The Broad Institute Genome Sequencing Center for Infectious Disease"/>
            <person name="Wu L."/>
            <person name="Ma J."/>
        </authorList>
    </citation>
    <scope>NUCLEOTIDE SEQUENCE [LARGE SCALE GENOMIC DNA]</scope>
    <source>
        <strain evidence="3">CCUG 52478</strain>
    </source>
</reference>
<name>A0ABW3W5U7_9ACTN</name>
<sequence length="245" mass="27824">MVDLAMQQVLTRPALAFLRASLNAREAEPAIRTPPAAPPHPPMTPPSTDALEIASWCRLPECTERITRETRKGRARWFCTDEHRLEYRFRGEALDRAIAELGQNLQSTTRREARLREGVVNWLLELRQQYDINPSRARSERALYDIRRLLIEFIDVAQRQAPPDLRQRNEVEVSPRGRGQISWEDLLRLFEDAAVREAMRLRQPGAILRAAELADLVRQSTSGQPAPEDPQGCPDPKPQLGGAPS</sequence>
<accession>A0ABW3W5U7</accession>
<dbReference type="EMBL" id="JBHTLX010000027">
    <property type="protein sequence ID" value="MFD1250653.1"/>
    <property type="molecule type" value="Genomic_DNA"/>
</dbReference>
<gene>
    <name evidence="2" type="ORF">ACFQ3F_22885</name>
</gene>
<protein>
    <submittedName>
        <fullName evidence="2">Uncharacterized protein</fullName>
    </submittedName>
</protein>
<evidence type="ECO:0000256" key="1">
    <source>
        <dbReference type="SAM" id="MobiDB-lite"/>
    </source>
</evidence>
<dbReference type="Proteomes" id="UP001597229">
    <property type="component" value="Unassembled WGS sequence"/>
</dbReference>